<dbReference type="OrthoDB" id="2123378at2759"/>
<proteinExistence type="predicted"/>
<gene>
    <name evidence="3" type="ORF">PsYK624_072590</name>
</gene>
<comment type="caution">
    <text evidence="3">The sequence shown here is derived from an EMBL/GenBank/DDBJ whole genome shotgun (WGS) entry which is preliminary data.</text>
</comment>
<protein>
    <recommendedName>
        <fullName evidence="2">PH domain-containing protein</fullName>
    </recommendedName>
</protein>
<organism evidence="3 4">
    <name type="scientific">Phanerochaete sordida</name>
    <dbReference type="NCBI Taxonomy" id="48140"/>
    <lineage>
        <taxon>Eukaryota</taxon>
        <taxon>Fungi</taxon>
        <taxon>Dikarya</taxon>
        <taxon>Basidiomycota</taxon>
        <taxon>Agaricomycotina</taxon>
        <taxon>Agaricomycetes</taxon>
        <taxon>Polyporales</taxon>
        <taxon>Phanerochaetaceae</taxon>
        <taxon>Phanerochaete</taxon>
    </lineage>
</organism>
<dbReference type="InterPro" id="IPR011993">
    <property type="entry name" value="PH-like_dom_sf"/>
</dbReference>
<dbReference type="SUPFAM" id="SSF50729">
    <property type="entry name" value="PH domain-like"/>
    <property type="match status" value="1"/>
</dbReference>
<dbReference type="CDD" id="cd00821">
    <property type="entry name" value="PH"/>
    <property type="match status" value="1"/>
</dbReference>
<evidence type="ECO:0000313" key="4">
    <source>
        <dbReference type="Proteomes" id="UP000703269"/>
    </source>
</evidence>
<sequence length="375" mass="43367">MVTRQPSVHLTVASGMRRPSRLRLLVSKWTVSSLRKQRLAQDVYEMPPPPPPPKDVFLLPRPTPAPTDDPYAELSCEYAACSVFLSRELSVQQRVGPRTTLRSDPHTGKRPPSPVIPATSPRMLSVAELRRRRLEVANQNAADLPSISLEEARNRAQAKLEKQRLERELMEKERVRKLALEEDLRHAAQIQRERSEREQREEEERQSLIEERRAADKERRQRQAQSHKEYMEHAMLLAEEEKQRRLEARRHMIAERRTRPLPINRSSAVEADVCFEGWVTVQTGVSIAWKRRYCRVSDSKILLFKDDKPQSQALWSLPISSVWRVRERGDGLEELECLPHSFNLSARDGSSLSMFTDGEEQKELLVSIVIQLANL</sequence>
<name>A0A9P3GC11_9APHY</name>
<dbReference type="PROSITE" id="PS50003">
    <property type="entry name" value="PH_DOMAIN"/>
    <property type="match status" value="1"/>
</dbReference>
<evidence type="ECO:0000256" key="1">
    <source>
        <dbReference type="SAM" id="MobiDB-lite"/>
    </source>
</evidence>
<dbReference type="Gene3D" id="2.30.29.30">
    <property type="entry name" value="Pleckstrin-homology domain (PH domain)/Phosphotyrosine-binding domain (PTB)"/>
    <property type="match status" value="1"/>
</dbReference>
<dbReference type="Proteomes" id="UP000703269">
    <property type="component" value="Unassembled WGS sequence"/>
</dbReference>
<feature type="region of interest" description="Disordered" evidence="1">
    <location>
        <begin position="95"/>
        <end position="119"/>
    </location>
</feature>
<keyword evidence="4" id="KW-1185">Reference proteome</keyword>
<evidence type="ECO:0000259" key="2">
    <source>
        <dbReference type="PROSITE" id="PS50003"/>
    </source>
</evidence>
<reference evidence="3 4" key="1">
    <citation type="submission" date="2021-08" db="EMBL/GenBank/DDBJ databases">
        <title>Draft Genome Sequence of Phanerochaete sordida strain YK-624.</title>
        <authorList>
            <person name="Mori T."/>
            <person name="Dohra H."/>
            <person name="Suzuki T."/>
            <person name="Kawagishi H."/>
            <person name="Hirai H."/>
        </authorList>
    </citation>
    <scope>NUCLEOTIDE SEQUENCE [LARGE SCALE GENOMIC DNA]</scope>
    <source>
        <strain evidence="3 4">YK-624</strain>
    </source>
</reference>
<dbReference type="SMART" id="SM00233">
    <property type="entry name" value="PH"/>
    <property type="match status" value="1"/>
</dbReference>
<accession>A0A9P3GC11</accession>
<dbReference type="AlphaFoldDB" id="A0A9P3GC11"/>
<evidence type="ECO:0000313" key="3">
    <source>
        <dbReference type="EMBL" id="GJE91110.1"/>
    </source>
</evidence>
<dbReference type="InterPro" id="IPR001849">
    <property type="entry name" value="PH_domain"/>
</dbReference>
<feature type="domain" description="PH" evidence="2">
    <location>
        <begin position="272"/>
        <end position="374"/>
    </location>
</feature>
<feature type="region of interest" description="Disordered" evidence="1">
    <location>
        <begin position="190"/>
        <end position="227"/>
    </location>
</feature>
<dbReference type="EMBL" id="BPQB01000019">
    <property type="protein sequence ID" value="GJE91110.1"/>
    <property type="molecule type" value="Genomic_DNA"/>
</dbReference>